<evidence type="ECO:0000313" key="2">
    <source>
        <dbReference type="EMBL" id="AMJ76752.1"/>
    </source>
</evidence>
<dbReference type="RefSeq" id="WP_061093791.1">
    <property type="nucleotide sequence ID" value="NZ_CP013927.1"/>
</dbReference>
<dbReference type="Proteomes" id="UP000056750">
    <property type="component" value="Plasmid pASTE61-200"/>
</dbReference>
<dbReference type="InterPro" id="IPR050708">
    <property type="entry name" value="T6SS_VgrG/RHS"/>
</dbReference>
<dbReference type="Pfam" id="PF05593">
    <property type="entry name" value="RHS_repeat"/>
    <property type="match status" value="1"/>
</dbReference>
<dbReference type="InterPro" id="IPR022385">
    <property type="entry name" value="Rhs_assc_core"/>
</dbReference>
<proteinExistence type="predicted"/>
<dbReference type="PANTHER" id="PTHR32305">
    <property type="match status" value="1"/>
</dbReference>
<keyword evidence="3" id="KW-1185">Reference proteome</keyword>
<organism evidence="2 3">
    <name type="scientific">Alteromonas stellipolaris</name>
    <dbReference type="NCBI Taxonomy" id="233316"/>
    <lineage>
        <taxon>Bacteria</taxon>
        <taxon>Pseudomonadati</taxon>
        <taxon>Pseudomonadota</taxon>
        <taxon>Gammaproteobacteria</taxon>
        <taxon>Alteromonadales</taxon>
        <taxon>Alteromonadaceae</taxon>
        <taxon>Alteromonas/Salinimonas group</taxon>
        <taxon>Alteromonas</taxon>
    </lineage>
</organism>
<sequence length="1536" mass="171208">MKTLIFNSQRTILTSAMAIFSILIVNTAIANTPNTYAELDNLNRYKEDINYDLVGFEKFNESISLFSGELSVGNVDLEIPGNGSLNLAVKRYYKQPDYTFSHSYKMPPANNADYLLGSGWNIHFGYVTDYRHSSKSRFDHNRNSVVKPSSGKEFTKCHNINDPIVLNGATYHIVTPEGRQEASHPHLSNDWRVTESGWRGGCAQTGFIFYSPEGHKYTFDKIKYEAENGGNNKSYGWYASKIEDKHGNTLTINYASGERAVVSYVVSSDSRRFDFGYGTVNGKKRLTKIYSDTHEVTYHYDSLGNLETVKRNGIQIWSYTYESFQGYSAGDNNVFLIGSITTETQGRYDYEYYTGISGFSGEHEPFKVHTKTTSGNLPSHSISYEYKFGAHSGGSLVNNEPGDVYFYMGSTSSYRNNKHTIAKESDRCTVYDYHSDGQGTWLSGQLARKKTYSNNSCRTLLETENYQYYPVKLSGSNAQRDIYAYKAGYEAIIVDRNIYKSALKEKEIIREGNNYKTEFDDFTLYGSPKTLIEHSSIGSYRTLESKFISPGFEYGVDLLEEQLLKDSNGNVENTLNYTFHPDYSIKTIVQNGVTNTFDYHSSGDLKMITYNGSQRYDLLESYYRGRPRKITQPCPIANTCSTANQSTNNTVVMKREINSDGSVKSVTDYRGNKTTLGYDDLSRLDSVDYSDTKWTDVSITFSYVTTSEDSLSGSRIKVGSLKQSVAKGNYRKVTYYDGMIRPVYVYSRDTTVSDRIYQGFEYDADGLSTLQTYPSSLSNNWQGVRTRFDALRRVLRQEHTADTSKGSTFSYLDDFMVSELDGEGNTKTTTYLEYGSPTYSLPRKVEVPDSDDTSIAYNAMNQATTITQGSTSETRIYDSNARLCKTIRPETGIDAYAYNSRNQISWVAEGTLGSATECDSTSVPSSHKTVVTYNALNLLHKENFPDSSPDRTYYYDESGNLEQLNAGTVVNSYTYNSLNLLESETLSVNGKRIAPSGSTPSLDYVYNKLGNLSSLTYPDGYAVSFSPDALGRPTKATRTKSGEPSFNYATGATFYANGQINTFNYGNGITHKTYLTSYQTPQRIRDSKVTLIVMDYKYTYDNNFNIDSITDNLDSGYSLTRLDYDGSNRLEATIGGNKIGSSTIVYDGLGNIDTYTSKNRDLSYIYDTTKNRLTSVSGFLGRYSSINYDGRGNVTNNGRHSFTYNRANQLINAKGTTNSYTYDGHSRRVKQKDGSGTSYSLYSKSGQLLYRETPDGGINYVYLANKLIAKDGHVEVRTGKMHYRPFGETLETQTDDVGYTGHKYDTDIGLSYMQARYYDPVIGRFYSNDPIGFRDVHSFNRYAYANNNPYKYIDPDGRDSIFIARPLSRTNKAQHGFAITTNVDSNGQHSLASRFSYGPVDQDGNDPLRNVTGSGDATDIADAGYANHVINSLNNGTPLPDGVFTSTINAADAVTEAVGNAIIGNDDYETVPSLQPGPGANSNSASALLGQMASGIAGNTFALPEGANLPGAEASNINNVQVNQEQLKRDLSLITH</sequence>
<gene>
    <name evidence="2" type="ORF">AVL57_01005</name>
</gene>
<keyword evidence="1" id="KW-0732">Signal</keyword>
<evidence type="ECO:0000313" key="3">
    <source>
        <dbReference type="Proteomes" id="UP000056750"/>
    </source>
</evidence>
<dbReference type="InterPro" id="IPR031325">
    <property type="entry name" value="RHS_repeat"/>
</dbReference>
<name>A0ABN4LVU6_9ALTE</name>
<reference evidence="2 3" key="1">
    <citation type="submission" date="2015-12" db="EMBL/GenBank/DDBJ databases">
        <title>Intraspecies pangenome expansion in the marine bacterium Alteromonas.</title>
        <authorList>
            <person name="Lopez-Perez M."/>
            <person name="Rodriguez-Valera F."/>
        </authorList>
    </citation>
    <scope>NUCLEOTIDE SEQUENCE [LARGE SCALE GENOMIC DNA]</scope>
    <source>
        <strain evidence="2 3">LMG 21861</strain>
        <plasmid evidence="2 3">pASTE61-200</plasmid>
    </source>
</reference>
<accession>A0ABN4LVU6</accession>
<evidence type="ECO:0008006" key="4">
    <source>
        <dbReference type="Google" id="ProtNLM"/>
    </source>
</evidence>
<protein>
    <recommendedName>
        <fullName evidence="4">RHS repeat-associated core domain-containing protein</fullName>
    </recommendedName>
</protein>
<feature type="signal peptide" evidence="1">
    <location>
        <begin position="1"/>
        <end position="30"/>
    </location>
</feature>
<dbReference type="EMBL" id="CP013927">
    <property type="protein sequence ID" value="AMJ76752.1"/>
    <property type="molecule type" value="Genomic_DNA"/>
</dbReference>
<dbReference type="Gene3D" id="2.180.10.10">
    <property type="entry name" value="RHS repeat-associated core"/>
    <property type="match status" value="2"/>
</dbReference>
<keyword evidence="2" id="KW-0614">Plasmid</keyword>
<dbReference type="NCBIfam" id="TIGR03696">
    <property type="entry name" value="Rhs_assc_core"/>
    <property type="match status" value="1"/>
</dbReference>
<feature type="chain" id="PRO_5045626722" description="RHS repeat-associated core domain-containing protein" evidence="1">
    <location>
        <begin position="31"/>
        <end position="1536"/>
    </location>
</feature>
<geneLocation type="plasmid" evidence="2 3">
    <name>pASTE61-200</name>
</geneLocation>
<evidence type="ECO:0000256" key="1">
    <source>
        <dbReference type="SAM" id="SignalP"/>
    </source>
</evidence>
<dbReference type="PANTHER" id="PTHR32305:SF15">
    <property type="entry name" value="PROTEIN RHSA-RELATED"/>
    <property type="match status" value="1"/>
</dbReference>